<gene>
    <name evidence="3" type="ORF">METZ01_LOCUS24155</name>
</gene>
<protein>
    <recommendedName>
        <fullName evidence="4">Fe2OG dioxygenase domain-containing protein</fullName>
    </recommendedName>
</protein>
<dbReference type="Gene3D" id="2.60.120.620">
    <property type="entry name" value="q2cbj1_9rhob like domain"/>
    <property type="match status" value="1"/>
</dbReference>
<evidence type="ECO:0000313" key="3">
    <source>
        <dbReference type="EMBL" id="SUZ71301.1"/>
    </source>
</evidence>
<accession>A0A381PW68</accession>
<organism evidence="3">
    <name type="scientific">marine metagenome</name>
    <dbReference type="NCBI Taxonomy" id="408172"/>
    <lineage>
        <taxon>unclassified sequences</taxon>
        <taxon>metagenomes</taxon>
        <taxon>ecological metagenomes</taxon>
    </lineage>
</organism>
<dbReference type="SUPFAM" id="SSF51197">
    <property type="entry name" value="Clavaminate synthase-like"/>
    <property type="match status" value="1"/>
</dbReference>
<dbReference type="GO" id="GO:0046872">
    <property type="term" value="F:metal ion binding"/>
    <property type="evidence" value="ECO:0007669"/>
    <property type="project" value="UniProtKB-KW"/>
</dbReference>
<evidence type="ECO:0000256" key="1">
    <source>
        <dbReference type="ARBA" id="ARBA00022723"/>
    </source>
</evidence>
<proteinExistence type="predicted"/>
<sequence length="270" mass="29954">MKVSGRDGGLTAEQWTHWEERGFFLIPGFSTPDLCQAMLARAVEIARAASESGVADGVIAESGVVDGAIVHPENNLLKGADPKRAPEVAVSKIFRLARDPLFHEFATNPNLVAVLRSLLSPTIDCFLSQFIFKNPGAWGQPWHQDSYYFPFDRTPQVGVWLAVTEATLENGCLHVMPGSHQEPVHEHLRDSRPGANRGYVEITDHDMGTAVPQTMSPGDLLIFHSHLMHQSTDNRSDQMRAAMVYHYAERGTTDQSQQPAVINDWMPIED</sequence>
<dbReference type="AlphaFoldDB" id="A0A381PW68"/>
<keyword evidence="2" id="KW-0408">Iron</keyword>
<name>A0A381PW68_9ZZZZ</name>
<dbReference type="PANTHER" id="PTHR20883:SF15">
    <property type="entry name" value="PHYTANOYL-COA DIOXYGENASE DOMAIN-CONTAINING PROTEIN 1"/>
    <property type="match status" value="1"/>
</dbReference>
<evidence type="ECO:0008006" key="4">
    <source>
        <dbReference type="Google" id="ProtNLM"/>
    </source>
</evidence>
<keyword evidence="1" id="KW-0479">Metal-binding</keyword>
<dbReference type="EMBL" id="UINC01001116">
    <property type="protein sequence ID" value="SUZ71301.1"/>
    <property type="molecule type" value="Genomic_DNA"/>
</dbReference>
<evidence type="ECO:0000256" key="2">
    <source>
        <dbReference type="ARBA" id="ARBA00023004"/>
    </source>
</evidence>
<reference evidence="3" key="1">
    <citation type="submission" date="2018-05" db="EMBL/GenBank/DDBJ databases">
        <authorList>
            <person name="Lanie J.A."/>
            <person name="Ng W.-L."/>
            <person name="Kazmierczak K.M."/>
            <person name="Andrzejewski T.M."/>
            <person name="Davidsen T.M."/>
            <person name="Wayne K.J."/>
            <person name="Tettelin H."/>
            <person name="Glass J.I."/>
            <person name="Rusch D."/>
            <person name="Podicherti R."/>
            <person name="Tsui H.-C.T."/>
            <person name="Winkler M.E."/>
        </authorList>
    </citation>
    <scope>NUCLEOTIDE SEQUENCE</scope>
</reference>
<dbReference type="InterPro" id="IPR008775">
    <property type="entry name" value="Phytyl_CoA_dOase-like"/>
</dbReference>
<dbReference type="PANTHER" id="PTHR20883">
    <property type="entry name" value="PHYTANOYL-COA DIOXYGENASE DOMAIN CONTAINING 1"/>
    <property type="match status" value="1"/>
</dbReference>
<dbReference type="Pfam" id="PF05721">
    <property type="entry name" value="PhyH"/>
    <property type="match status" value="1"/>
</dbReference>